<evidence type="ECO:0000313" key="2">
    <source>
        <dbReference type="Proteomes" id="UP000733379"/>
    </source>
</evidence>
<dbReference type="EMBL" id="JAHKNI010000020">
    <property type="protein sequence ID" value="MBU3067330.1"/>
    <property type="molecule type" value="Genomic_DNA"/>
</dbReference>
<name>A0ABS6BD35_9NOCA</name>
<dbReference type="RefSeq" id="WP_215923411.1">
    <property type="nucleotide sequence ID" value="NZ_JAHKNI010000020.1"/>
</dbReference>
<dbReference type="Proteomes" id="UP000733379">
    <property type="component" value="Unassembled WGS sequence"/>
</dbReference>
<proteinExistence type="predicted"/>
<evidence type="ECO:0000313" key="1">
    <source>
        <dbReference type="EMBL" id="MBU3067330.1"/>
    </source>
</evidence>
<keyword evidence="2" id="KW-1185">Reference proteome</keyword>
<comment type="caution">
    <text evidence="1">The sequence shown here is derived from an EMBL/GenBank/DDBJ whole genome shotgun (WGS) entry which is preliminary data.</text>
</comment>
<protein>
    <submittedName>
        <fullName evidence="1">Uncharacterized protein</fullName>
    </submittedName>
</protein>
<sequence>MIVTTTSSNTTEHRAVQRRFAPLVRKDRPAAPERFSGFGYLVPDRDGR</sequence>
<reference evidence="1 2" key="1">
    <citation type="submission" date="2021-06" db="EMBL/GenBank/DDBJ databases">
        <title>Actinomycetes sequencing.</title>
        <authorList>
            <person name="Shan Q."/>
        </authorList>
    </citation>
    <scope>NUCLEOTIDE SEQUENCE [LARGE SCALE GENOMIC DNA]</scope>
    <source>
        <strain evidence="1 2">NEAU-G5</strain>
    </source>
</reference>
<gene>
    <name evidence="1" type="ORF">KO481_38145</name>
</gene>
<accession>A0ABS6BD35</accession>
<organism evidence="1 2">
    <name type="scientific">Nocardia albiluteola</name>
    <dbReference type="NCBI Taxonomy" id="2842303"/>
    <lineage>
        <taxon>Bacteria</taxon>
        <taxon>Bacillati</taxon>
        <taxon>Actinomycetota</taxon>
        <taxon>Actinomycetes</taxon>
        <taxon>Mycobacteriales</taxon>
        <taxon>Nocardiaceae</taxon>
        <taxon>Nocardia</taxon>
    </lineage>
</organism>